<keyword evidence="7" id="KW-0808">Transferase</keyword>
<dbReference type="PROSITE" id="PS50123">
    <property type="entry name" value="CHER"/>
    <property type="match status" value="1"/>
</dbReference>
<dbReference type="Pfam" id="PF03705">
    <property type="entry name" value="CheR_N"/>
    <property type="match status" value="1"/>
</dbReference>
<evidence type="ECO:0000256" key="12">
    <source>
        <dbReference type="ARBA" id="ARBA00023012"/>
    </source>
</evidence>
<dbReference type="EMBL" id="QBMP01000125">
    <property type="protein sequence ID" value="PZO53775.1"/>
    <property type="molecule type" value="Genomic_DNA"/>
</dbReference>
<organism evidence="21 22">
    <name type="scientific">Phormidesmis priestleyi</name>
    <dbReference type="NCBI Taxonomy" id="268141"/>
    <lineage>
        <taxon>Bacteria</taxon>
        <taxon>Bacillati</taxon>
        <taxon>Cyanobacteriota</taxon>
        <taxon>Cyanophyceae</taxon>
        <taxon>Leptolyngbyales</taxon>
        <taxon>Leptolyngbyaceae</taxon>
        <taxon>Phormidesmis</taxon>
    </lineage>
</organism>
<feature type="domain" description="CheR-type methyltransferase" evidence="20">
    <location>
        <begin position="246"/>
        <end position="507"/>
    </location>
</feature>
<keyword evidence="5 15" id="KW-0597">Phosphoprotein</keyword>
<dbReference type="InterPro" id="IPR000673">
    <property type="entry name" value="Sig_transdc_resp-reg_Me-estase"/>
</dbReference>
<dbReference type="PROSITE" id="PS50122">
    <property type="entry name" value="CHEB"/>
    <property type="match status" value="1"/>
</dbReference>
<feature type="coiled-coil region" evidence="16">
    <location>
        <begin position="1004"/>
        <end position="1038"/>
    </location>
</feature>
<dbReference type="Gene3D" id="1.10.287.130">
    <property type="match status" value="1"/>
</dbReference>
<dbReference type="Pfam" id="PF01739">
    <property type="entry name" value="CheR"/>
    <property type="match status" value="1"/>
</dbReference>
<dbReference type="SUPFAM" id="SSF47384">
    <property type="entry name" value="Homodimeric domain of signal transducing histidine kinase"/>
    <property type="match status" value="1"/>
</dbReference>
<dbReference type="SUPFAM" id="SSF55785">
    <property type="entry name" value="PYP-like sensor domain (PAS domain)"/>
    <property type="match status" value="2"/>
</dbReference>
<dbReference type="InterPro" id="IPR036804">
    <property type="entry name" value="CheR_N_sf"/>
</dbReference>
<dbReference type="SUPFAM" id="SSF47757">
    <property type="entry name" value="Chemotaxis receptor methyltransferase CheR, N-terminal domain"/>
    <property type="match status" value="1"/>
</dbReference>
<evidence type="ECO:0000313" key="21">
    <source>
        <dbReference type="EMBL" id="PZO53775.1"/>
    </source>
</evidence>
<accession>A0A2W4Z665</accession>
<evidence type="ECO:0000256" key="14">
    <source>
        <dbReference type="PROSITE-ProRule" id="PRU00050"/>
    </source>
</evidence>
<dbReference type="InterPro" id="IPR029063">
    <property type="entry name" value="SAM-dependent_MTases_sf"/>
</dbReference>
<feature type="active site" evidence="14">
    <location>
        <position position="74"/>
    </location>
</feature>
<evidence type="ECO:0000259" key="20">
    <source>
        <dbReference type="PROSITE" id="PS50123"/>
    </source>
</evidence>
<dbReference type="Pfam" id="PF02518">
    <property type="entry name" value="HATPase_c"/>
    <property type="match status" value="1"/>
</dbReference>
<dbReference type="InterPro" id="IPR035965">
    <property type="entry name" value="PAS-like_dom_sf"/>
</dbReference>
<dbReference type="SMART" id="SM00138">
    <property type="entry name" value="MeTrc"/>
    <property type="match status" value="1"/>
</dbReference>
<evidence type="ECO:0000256" key="16">
    <source>
        <dbReference type="SAM" id="Coils"/>
    </source>
</evidence>
<dbReference type="GO" id="GO:0032259">
    <property type="term" value="P:methylation"/>
    <property type="evidence" value="ECO:0007669"/>
    <property type="project" value="UniProtKB-KW"/>
</dbReference>
<evidence type="ECO:0000259" key="18">
    <source>
        <dbReference type="PROSITE" id="PS50110"/>
    </source>
</evidence>
<evidence type="ECO:0000256" key="2">
    <source>
        <dbReference type="ARBA" id="ARBA00001541"/>
    </source>
</evidence>
<keyword evidence="9" id="KW-0547">Nucleotide-binding</keyword>
<dbReference type="SUPFAM" id="SSF52738">
    <property type="entry name" value="Methylesterase CheB, C-terminal domain"/>
    <property type="match status" value="1"/>
</dbReference>
<dbReference type="SUPFAM" id="SSF53335">
    <property type="entry name" value="S-adenosyl-L-methionine-dependent methyltransferases"/>
    <property type="match status" value="1"/>
</dbReference>
<dbReference type="InterPro" id="IPR022642">
    <property type="entry name" value="CheR_C"/>
</dbReference>
<dbReference type="PRINTS" id="PR00996">
    <property type="entry name" value="CHERMTFRASE"/>
</dbReference>
<dbReference type="InterPro" id="IPR011006">
    <property type="entry name" value="CheY-like_superfamily"/>
</dbReference>
<gene>
    <name evidence="21" type="ORF">DCF15_12470</name>
</gene>
<dbReference type="Gene3D" id="3.40.50.180">
    <property type="entry name" value="Methylesterase CheB, C-terminal domain"/>
    <property type="match status" value="1"/>
</dbReference>
<dbReference type="Gene3D" id="3.30.565.10">
    <property type="entry name" value="Histidine kinase-like ATPase, C-terminal domain"/>
    <property type="match status" value="1"/>
</dbReference>
<feature type="domain" description="CheB-type methylesterase" evidence="19">
    <location>
        <begin position="38"/>
        <end position="224"/>
    </location>
</feature>
<dbReference type="SMART" id="SM00388">
    <property type="entry name" value="HisKA"/>
    <property type="match status" value="1"/>
</dbReference>
<keyword evidence="11" id="KW-0067">ATP-binding</keyword>
<dbReference type="Pfam" id="PF00072">
    <property type="entry name" value="Response_reg"/>
    <property type="match status" value="1"/>
</dbReference>
<feature type="modified residue" description="4-aspartylphosphate" evidence="15">
    <location>
        <position position="1336"/>
    </location>
</feature>
<feature type="domain" description="Histidine kinase" evidence="17">
    <location>
        <begin position="1038"/>
        <end position="1254"/>
    </location>
</feature>
<comment type="caution">
    <text evidence="21">The sequence shown here is derived from an EMBL/GenBank/DDBJ whole genome shotgun (WGS) entry which is preliminary data.</text>
</comment>
<dbReference type="Gene3D" id="3.40.50.150">
    <property type="entry name" value="Vaccinia Virus protein VP39"/>
    <property type="match status" value="1"/>
</dbReference>
<dbReference type="Pfam" id="PF00512">
    <property type="entry name" value="HisKA"/>
    <property type="match status" value="1"/>
</dbReference>
<dbReference type="GO" id="GO:0005886">
    <property type="term" value="C:plasma membrane"/>
    <property type="evidence" value="ECO:0007669"/>
    <property type="project" value="UniProtKB-SubCell"/>
</dbReference>
<dbReference type="InterPro" id="IPR003661">
    <property type="entry name" value="HisK_dim/P_dom"/>
</dbReference>
<keyword evidence="6" id="KW-0489">Methyltransferase</keyword>
<proteinExistence type="predicted"/>
<comment type="catalytic activity">
    <reaction evidence="1">
        <text>ATP + protein L-histidine = ADP + protein N-phospho-L-histidine.</text>
        <dbReference type="EC" id="2.7.13.3"/>
    </reaction>
</comment>
<feature type="coiled-coil region" evidence="16">
    <location>
        <begin position="700"/>
        <end position="766"/>
    </location>
</feature>
<dbReference type="InterPro" id="IPR022641">
    <property type="entry name" value="CheR_N"/>
</dbReference>
<evidence type="ECO:0000256" key="7">
    <source>
        <dbReference type="ARBA" id="ARBA00022679"/>
    </source>
</evidence>
<dbReference type="InterPro" id="IPR003594">
    <property type="entry name" value="HATPase_dom"/>
</dbReference>
<dbReference type="GO" id="GO:0000155">
    <property type="term" value="F:phosphorelay sensor kinase activity"/>
    <property type="evidence" value="ECO:0007669"/>
    <property type="project" value="InterPro"/>
</dbReference>
<evidence type="ECO:0000256" key="15">
    <source>
        <dbReference type="PROSITE-ProRule" id="PRU00169"/>
    </source>
</evidence>
<reference evidence="22" key="1">
    <citation type="submission" date="2018-04" db="EMBL/GenBank/DDBJ databases">
        <authorList>
            <person name="Cornet L."/>
        </authorList>
    </citation>
    <scope>NUCLEOTIDE SEQUENCE [LARGE SCALE GENOMIC DNA]</scope>
</reference>
<dbReference type="Gene3D" id="3.30.450.20">
    <property type="entry name" value="PAS domain"/>
    <property type="match status" value="2"/>
</dbReference>
<dbReference type="InterPro" id="IPR000780">
    <property type="entry name" value="CheR_MeTrfase"/>
</dbReference>
<dbReference type="PROSITE" id="PS50110">
    <property type="entry name" value="RESPONSE_REGULATORY"/>
    <property type="match status" value="1"/>
</dbReference>
<dbReference type="PROSITE" id="PS50109">
    <property type="entry name" value="HIS_KIN"/>
    <property type="match status" value="1"/>
</dbReference>
<evidence type="ECO:0000256" key="10">
    <source>
        <dbReference type="ARBA" id="ARBA00022777"/>
    </source>
</evidence>
<dbReference type="Gene3D" id="1.10.155.10">
    <property type="entry name" value="Chemotaxis receptor methyltransferase CheR, N-terminal domain"/>
    <property type="match status" value="1"/>
</dbReference>
<evidence type="ECO:0000256" key="4">
    <source>
        <dbReference type="ARBA" id="ARBA00022475"/>
    </source>
</evidence>
<dbReference type="CDD" id="cd16434">
    <property type="entry name" value="CheB-CheR_fusion"/>
    <property type="match status" value="1"/>
</dbReference>
<evidence type="ECO:0000259" key="19">
    <source>
        <dbReference type="PROSITE" id="PS50122"/>
    </source>
</evidence>
<dbReference type="InterPro" id="IPR050903">
    <property type="entry name" value="Bact_Chemotaxis_MeTrfase"/>
</dbReference>
<dbReference type="CDD" id="cd16922">
    <property type="entry name" value="HATPase_EvgS-ArcB-TorS-like"/>
    <property type="match status" value="1"/>
</dbReference>
<dbReference type="InterPro" id="IPR036890">
    <property type="entry name" value="HATPase_C_sf"/>
</dbReference>
<comment type="catalytic activity">
    <reaction evidence="2">
        <text>L-glutamyl-[protein] + S-adenosyl-L-methionine = [protein]-L-glutamate 5-O-methyl ester + S-adenosyl-L-homocysteine</text>
        <dbReference type="Rhea" id="RHEA:24452"/>
        <dbReference type="Rhea" id="RHEA-COMP:10208"/>
        <dbReference type="Rhea" id="RHEA-COMP:10311"/>
        <dbReference type="ChEBI" id="CHEBI:29973"/>
        <dbReference type="ChEBI" id="CHEBI:57856"/>
        <dbReference type="ChEBI" id="CHEBI:59789"/>
        <dbReference type="ChEBI" id="CHEBI:82795"/>
        <dbReference type="EC" id="2.1.1.80"/>
    </reaction>
</comment>
<feature type="active site" evidence="14">
    <location>
        <position position="166"/>
    </location>
</feature>
<dbReference type="CDD" id="cd17580">
    <property type="entry name" value="REC_2_DhkD-like"/>
    <property type="match status" value="1"/>
</dbReference>
<dbReference type="InterPro" id="IPR005467">
    <property type="entry name" value="His_kinase_dom"/>
</dbReference>
<keyword evidence="10" id="KW-0418">Kinase</keyword>
<dbReference type="SUPFAM" id="SSF55874">
    <property type="entry name" value="ATPase domain of HSP90 chaperone/DNA topoisomerase II/histidine kinase"/>
    <property type="match status" value="1"/>
</dbReference>
<dbReference type="GO" id="GO:0005524">
    <property type="term" value="F:ATP binding"/>
    <property type="evidence" value="ECO:0007669"/>
    <property type="project" value="UniProtKB-KW"/>
</dbReference>
<dbReference type="InterPro" id="IPR035909">
    <property type="entry name" value="CheB_C"/>
</dbReference>
<evidence type="ECO:0000256" key="9">
    <source>
        <dbReference type="ARBA" id="ARBA00022741"/>
    </source>
</evidence>
<keyword evidence="14" id="KW-0378">Hydrolase</keyword>
<dbReference type="Pfam" id="PF13596">
    <property type="entry name" value="PAS_10"/>
    <property type="match status" value="1"/>
</dbReference>
<dbReference type="GO" id="GO:0005737">
    <property type="term" value="C:cytoplasm"/>
    <property type="evidence" value="ECO:0007669"/>
    <property type="project" value="InterPro"/>
</dbReference>
<keyword evidence="4" id="KW-1003">Cell membrane</keyword>
<dbReference type="CDD" id="cd00082">
    <property type="entry name" value="HisKA"/>
    <property type="match status" value="1"/>
</dbReference>
<evidence type="ECO:0000256" key="8">
    <source>
        <dbReference type="ARBA" id="ARBA00022691"/>
    </source>
</evidence>
<name>A0A2W4Z665_9CYAN</name>
<dbReference type="InterPro" id="IPR001789">
    <property type="entry name" value="Sig_transdc_resp-reg_receiver"/>
</dbReference>
<feature type="active site" evidence="14">
    <location>
        <position position="47"/>
    </location>
</feature>
<dbReference type="GO" id="GO:0006935">
    <property type="term" value="P:chemotaxis"/>
    <property type="evidence" value="ECO:0007669"/>
    <property type="project" value="UniProtKB-UniRule"/>
</dbReference>
<sequence>MISPPPEEKSSSALAVSDSQAVAAEIMDSEQSFKTDAPFPVVGIAASAGGLEAFTELIRHLPTDTGMAFVLIQHLSPDHESLLSEILGRATAMTVQQATDRMTVEPNEIYVIPPGTQMTLVDGLLYLVPRQKTNGKHLPGDAFFESLALDRGTKAIAVVLSGTDGDGSHGLKAVKVAGGVTFAQCESTAKFDSMPNTAVATGNVDFVLPPEQIAESLTKLSRSPFLVAAEPIQVVKEVPPEPGDALARIFALLRTKTGVDFTRYKPNTLNRRMQRRMVLYQLESLEDYAEYLQAHPEEVQALYEEILIHVTSFFRDSQVFEQLKVQIFPKISENKSLDAPLRIWVAGCSTGQEVYSIAICLLEFFDDRATMPPIQIFATDISETAISKARSGFYLDSEMKGVSPERQRRFFVPLPSGGYQISSAIRELCVFARHNLVGDPPFSNLDLISCRNVLIYLSDPLQKRLMSLFHYSLNVTGLLLLGTSETVKTASDLFATVDEACKLYARKLTSTRPLFSFQTTQPASSANSPQRISEGFVSPVDLAQEVSQLISNRYAPLSVVVDDQMQILQMRGDLNPYLELIPGTTELNLLMMVRESLALTLRTALYQAQAENAVVRQEQIQLEAGEQPQWLNLEVMPFRLALTNALYFLVVLETISPPAPALESATITSQEPADLERENMQLREALAAVTQRELLAQAHLQAVIQEQTQLNQSLRVANEEILSSNEELQSTNEELQTAKEEIQATNEELSTTNDELRSRNLQQNRDNSDLNNFVASISVPIVMLTNDLKIRRFTPTAQRLFNFITTDVGRPFSDLNANFDISQLEPMILEVLETLNTQEQEIQTQEGHWYSLRIRPYRTTENQIDGATLVFVDIDALKRHAATLEAARNYAEEIVETVQTPLVVLDVDLQVNTANRAFYETFLVSAPATEQVSLFELGNGQWNISPLRSVLEAILTNDHPVQNFEVEHDFEKIGQKILLLNACRLQREDNADMILLAIEDITERKQFETERSQLLAQEQEARQQAETANRAKDEFLSNLSHELRNPLNSILGWSKLLRSRTFDEATVTRALETIERGAITQSKLIEDILDVSRITSGNLRLNTRPIDLRLVSQSAIATVQLSAEAKNIQVDCHLNSVSIVGDSDRLQQVLWNLLSNAIKFTPADGRVEMTLEAVQGQAQITVTDTGQGISADLLPHIFDRFRQGDSSTTKAKAGLGLGLSIVWHLVERHGGTVQAESPGEGQGSTFTVRLPLRDLSQELTPSSGLDPTGLEEGLSNAVPSLAGLRILAVDDEVDTRELFEFVLESYGADVLTVASAREVLSTLSENPSRYDVLICDIGMPEDDGYWLIRQVRSLKAEAGGQIPAAALTAYASEAEQQQMIEAGFQTHAAKPIEPVQLALLVANLAGRA</sequence>
<protein>
    <submittedName>
        <fullName evidence="21">ATPase</fullName>
    </submittedName>
</protein>
<dbReference type="PANTHER" id="PTHR24422">
    <property type="entry name" value="CHEMOTAXIS PROTEIN METHYLTRANSFERASE"/>
    <property type="match status" value="1"/>
</dbReference>
<dbReference type="SMART" id="SM00387">
    <property type="entry name" value="HATPase_c"/>
    <property type="match status" value="1"/>
</dbReference>
<dbReference type="GO" id="GO:0008984">
    <property type="term" value="F:protein-glutamate methylesterase activity"/>
    <property type="evidence" value="ECO:0007669"/>
    <property type="project" value="InterPro"/>
</dbReference>
<dbReference type="SUPFAM" id="SSF52172">
    <property type="entry name" value="CheY-like"/>
    <property type="match status" value="1"/>
</dbReference>
<keyword evidence="14" id="KW-0145">Chemotaxis</keyword>
<dbReference type="Pfam" id="PF01339">
    <property type="entry name" value="CheB_methylest"/>
    <property type="match status" value="1"/>
</dbReference>
<comment type="subcellular location">
    <subcellularLocation>
        <location evidence="3">Cell membrane</location>
    </subcellularLocation>
</comment>
<dbReference type="GO" id="GO:0000156">
    <property type="term" value="F:phosphorelay response regulator activity"/>
    <property type="evidence" value="ECO:0007669"/>
    <property type="project" value="InterPro"/>
</dbReference>
<dbReference type="InterPro" id="IPR036097">
    <property type="entry name" value="HisK_dim/P_sf"/>
</dbReference>
<dbReference type="FunFam" id="3.30.565.10:FF:000023">
    <property type="entry name" value="PAS domain-containing sensor histidine kinase"/>
    <property type="match status" value="1"/>
</dbReference>
<feature type="domain" description="Response regulatory" evidence="18">
    <location>
        <begin position="1285"/>
        <end position="1405"/>
    </location>
</feature>
<dbReference type="SMART" id="SM00448">
    <property type="entry name" value="REC"/>
    <property type="match status" value="1"/>
</dbReference>
<evidence type="ECO:0000256" key="6">
    <source>
        <dbReference type="ARBA" id="ARBA00022603"/>
    </source>
</evidence>
<dbReference type="PANTHER" id="PTHR24422:SF27">
    <property type="entry name" value="PROTEIN-GLUTAMATE O-METHYLTRANSFERASE"/>
    <property type="match status" value="1"/>
</dbReference>
<keyword evidence="16" id="KW-0175">Coiled coil</keyword>
<keyword evidence="13" id="KW-0472">Membrane</keyword>
<evidence type="ECO:0000313" key="22">
    <source>
        <dbReference type="Proteomes" id="UP000249794"/>
    </source>
</evidence>
<dbReference type="Proteomes" id="UP000249794">
    <property type="component" value="Unassembled WGS sequence"/>
</dbReference>
<evidence type="ECO:0000256" key="13">
    <source>
        <dbReference type="ARBA" id="ARBA00023136"/>
    </source>
</evidence>
<evidence type="ECO:0000259" key="17">
    <source>
        <dbReference type="PROSITE" id="PS50109"/>
    </source>
</evidence>
<evidence type="ECO:0000256" key="1">
    <source>
        <dbReference type="ARBA" id="ARBA00000085"/>
    </source>
</evidence>
<keyword evidence="12" id="KW-0902">Two-component regulatory system</keyword>
<dbReference type="GO" id="GO:0008983">
    <property type="term" value="F:protein-glutamate O-methyltransferase activity"/>
    <property type="evidence" value="ECO:0007669"/>
    <property type="project" value="UniProtKB-EC"/>
</dbReference>
<evidence type="ECO:0000256" key="5">
    <source>
        <dbReference type="ARBA" id="ARBA00022553"/>
    </source>
</evidence>
<evidence type="ECO:0000256" key="3">
    <source>
        <dbReference type="ARBA" id="ARBA00004236"/>
    </source>
</evidence>
<keyword evidence="8" id="KW-0949">S-adenosyl-L-methionine</keyword>
<evidence type="ECO:0000256" key="11">
    <source>
        <dbReference type="ARBA" id="ARBA00022840"/>
    </source>
</evidence>
<reference evidence="21 22" key="2">
    <citation type="submission" date="2018-06" db="EMBL/GenBank/DDBJ databases">
        <title>Metagenomic assembly of (sub)arctic Cyanobacteria and their associated microbiome from non-axenic cultures.</title>
        <authorList>
            <person name="Baurain D."/>
        </authorList>
    </citation>
    <scope>NUCLEOTIDE SEQUENCE [LARGE SCALE GENOMIC DNA]</scope>
    <source>
        <strain evidence="21">ULC027bin1</strain>
    </source>
</reference>
<dbReference type="Gene3D" id="3.40.50.2300">
    <property type="match status" value="1"/>
</dbReference>